<dbReference type="FunFam" id="3.30.160.60:FF:000231">
    <property type="entry name" value="PLAG1 like zinc finger 2"/>
    <property type="match status" value="1"/>
</dbReference>
<evidence type="ECO:0000256" key="14">
    <source>
        <dbReference type="ARBA" id="ARBA00074905"/>
    </source>
</evidence>
<proteinExistence type="inferred from homology"/>
<dbReference type="InterPro" id="IPR036236">
    <property type="entry name" value="Znf_C2H2_sf"/>
</dbReference>
<evidence type="ECO:0000256" key="15">
    <source>
        <dbReference type="ARBA" id="ARBA00075312"/>
    </source>
</evidence>
<protein>
    <recommendedName>
        <fullName evidence="14">Zinc finger protein PLAGL1</fullName>
    </recommendedName>
    <alternativeName>
        <fullName evidence="15">Pleiomorphic adenoma-like protein 1</fullName>
    </alternativeName>
</protein>
<dbReference type="InterPro" id="IPR046341">
    <property type="entry name" value="SET_dom_sf"/>
</dbReference>
<dbReference type="PROSITE" id="PS50157">
    <property type="entry name" value="ZINC_FINGER_C2H2_2"/>
    <property type="match status" value="8"/>
</dbReference>
<evidence type="ECO:0000313" key="21">
    <source>
        <dbReference type="Proteomes" id="UP000618051"/>
    </source>
</evidence>
<keyword evidence="3" id="KW-0479">Metal-binding</keyword>
<comment type="caution">
    <text evidence="19">The sequence shown here is derived from an EMBL/GenBank/DDBJ whole genome shotgun (WGS) entry which is preliminary data.</text>
</comment>
<keyword evidence="11" id="KW-0539">Nucleus</keyword>
<evidence type="ECO:0000256" key="4">
    <source>
        <dbReference type="ARBA" id="ARBA00022737"/>
    </source>
</evidence>
<evidence type="ECO:0000259" key="18">
    <source>
        <dbReference type="PROSITE" id="PS50280"/>
    </source>
</evidence>
<feature type="domain" description="C2H2-type" evidence="17">
    <location>
        <begin position="569"/>
        <end position="597"/>
    </location>
</feature>
<evidence type="ECO:0000256" key="9">
    <source>
        <dbReference type="ARBA" id="ARBA00023159"/>
    </source>
</evidence>
<dbReference type="PANTHER" id="PTHR16515">
    <property type="entry name" value="PR DOMAIN ZINC FINGER PROTEIN"/>
    <property type="match status" value="1"/>
</dbReference>
<feature type="domain" description="C2H2-type" evidence="17">
    <location>
        <begin position="448"/>
        <end position="475"/>
    </location>
</feature>
<dbReference type="FunFam" id="3.30.160.60:FF:000425">
    <property type="entry name" value="PLAG1 like zinc finger 1"/>
    <property type="match status" value="1"/>
</dbReference>
<dbReference type="OrthoDB" id="8117402at2759"/>
<feature type="domain" description="C2H2-type" evidence="17">
    <location>
        <begin position="541"/>
        <end position="568"/>
    </location>
</feature>
<accession>A0A835P4E5</accession>
<dbReference type="GO" id="GO:0045944">
    <property type="term" value="P:positive regulation of transcription by RNA polymerase II"/>
    <property type="evidence" value="ECO:0007669"/>
    <property type="project" value="UniProtKB-ARBA"/>
</dbReference>
<evidence type="ECO:0000256" key="8">
    <source>
        <dbReference type="ARBA" id="ARBA00023125"/>
    </source>
</evidence>
<dbReference type="PROSITE" id="PS00028">
    <property type="entry name" value="ZINC_FINGER_C2H2_1"/>
    <property type="match status" value="8"/>
</dbReference>
<evidence type="ECO:0000256" key="3">
    <source>
        <dbReference type="ARBA" id="ARBA00022723"/>
    </source>
</evidence>
<evidence type="ECO:0000256" key="7">
    <source>
        <dbReference type="ARBA" id="ARBA00023015"/>
    </source>
</evidence>
<dbReference type="SMART" id="SM00355">
    <property type="entry name" value="ZnF_C2H2"/>
    <property type="match status" value="8"/>
</dbReference>
<evidence type="ECO:0000256" key="13">
    <source>
        <dbReference type="ARBA" id="ARBA00066068"/>
    </source>
</evidence>
<dbReference type="GO" id="GO:0005634">
    <property type="term" value="C:nucleus"/>
    <property type="evidence" value="ECO:0007669"/>
    <property type="project" value="UniProtKB-SubCell"/>
</dbReference>
<evidence type="ECO:0000256" key="1">
    <source>
        <dbReference type="ARBA" id="ARBA00004123"/>
    </source>
</evidence>
<evidence type="ECO:0000313" key="20">
    <source>
        <dbReference type="EMBL" id="KAI1240877.1"/>
    </source>
</evidence>
<comment type="subunit">
    <text evidence="13">Interacts with THRSP.</text>
</comment>
<keyword evidence="9" id="KW-0010">Activator</keyword>
<dbReference type="PANTHER" id="PTHR16515:SF23">
    <property type="entry name" value="PLAG1 LIKE ZINC FINGER 1"/>
    <property type="match status" value="1"/>
</dbReference>
<reference evidence="20" key="3">
    <citation type="submission" date="2022-01" db="EMBL/GenBank/DDBJ databases">
        <authorList>
            <person name="Rubenstein D.R."/>
        </authorList>
    </citation>
    <scope>NUCLEOTIDE SEQUENCE</scope>
    <source>
        <strain evidence="20">SS15</strain>
        <tissue evidence="20">Liver</tissue>
    </source>
</reference>
<feature type="domain" description="C2H2-type" evidence="17">
    <location>
        <begin position="506"/>
        <end position="533"/>
    </location>
</feature>
<keyword evidence="6" id="KW-0862">Zinc</keyword>
<evidence type="ECO:0000256" key="16">
    <source>
        <dbReference type="PROSITE-ProRule" id="PRU00042"/>
    </source>
</evidence>
<evidence type="ECO:0000256" key="10">
    <source>
        <dbReference type="ARBA" id="ARBA00023163"/>
    </source>
</evidence>
<sequence length="1190" mass="133661">MTHLPVSCPPWSLGGGHCPGAAGRFAQEFASDESQRAQFVTPPDEHICKSLEVKTYHFTQERTHKLEVPFSGFVGCEDCGKSLIGECKLHGPLIRAKDRVIPSRARLTLPHYLTLRVLELRAGNQQSNTQNRKEYSMKGQKQNVLGVFAKKVIQKRTQFGPYVGQLSTKLTCYDESRLVLQVLKDGGKYFLDTPNEDCGNWMMFVRLARNQEEQTLVAYQHCGEVYFTTVKPIEPHTELKVWYAADYAKFMEASAVFIKEESDVSPLPSVAKEPLDPWICSSCGSTFSTFALLESHQCIHKDRVLPTRFRPPNKLGPVKAKSKLKGKLRGASLGKSITQCFGTISCSSAAKFSCASSGSTCGALVRFIPKWRNGRSSLLKGKEVKQPDSYPCRLCGKIFDSIDKLTVHAYAHKGERPYKCSQHGCTKAFISKYKLLRHSATHSPQKSHQCGYCEKTFHRKDHLKNHLQTHDPNKMAFKCEECGKKYNTKLGYKRHLALHAATSGDLTCRVCAQEFGGTEILLEHLKSHAGKPTGNMKEKKHKCDHCERHFYTRKDVRRHMVVHTGCKDFLCQFCAQRFGRKDHLTRHTRKTHPQELLKSRLQNGDSVGLLDQLFSYRLKEDASMLSPLPESVPVPNGIVNSSETEEYSCSHLHSQPNLQTALPLESSSPHLQRMGCADSIPAVPPTPCSAAVPINLNLHHPNKYDLSSTSFAAGSLKNLPIKVDVKGYNVHLLEDLPLPEPQSLHKISMEEASSGPVGDANKYPVHKETEAAAETASLPFMDLTHVMGFWQLPPGDNQSTIGDMTMAFGSEEPSHRLNGLSQQQGLQLATGGMAINQLHHLPRSFPSTTNSILETKLHFCTRTEDNGDTHTIRNTYYCPDSAKSSSATVTAAPLLLHDLVSSKREKEREGLLLEMLKLQKEADLDFKQLCKMQSVKESRLHSTGHHDCGSRHLDRALAGTSTSLSERDISIELQKIMNWKGPENYQIQFSHCKSGFLSAELPLDLSCSNKAQALLCYDRQHSVFHMTAQDFRRVQIFIRFKSIQFHTTLKKSKEEKNTVYLFLKMHNYVIPDSLKRKRELLQFLTVMKYGDSCGVNVQYKHVRTKKWDKLRGTRGFFEVLQIVIVIIKEDTILALLCPSLLLMPLGNGCSHSSNSTPVMRTIYRPLPGTALTSKYTCVLHQQTHQVFSTG</sequence>
<comment type="subcellular location">
    <subcellularLocation>
        <location evidence="1">Nucleus</location>
    </subcellularLocation>
</comment>
<comment type="similarity">
    <text evidence="2">Belongs to the krueppel C2H2-type zinc-finger protein family.</text>
</comment>
<comment type="function">
    <text evidence="12">Acts as a transcriptional activator. Involved in the transcriptional regulation of type 1 receptor for pituitary adenylate cyclase-activating polypeptide.</text>
</comment>
<keyword evidence="7" id="KW-0805">Transcription regulation</keyword>
<dbReference type="AlphaFoldDB" id="A0A835P4E5"/>
<evidence type="ECO:0000256" key="12">
    <source>
        <dbReference type="ARBA" id="ARBA00059534"/>
    </source>
</evidence>
<dbReference type="SUPFAM" id="SSF57667">
    <property type="entry name" value="beta-beta-alpha zinc fingers"/>
    <property type="match status" value="4"/>
</dbReference>
<feature type="domain" description="C2H2-type" evidence="17">
    <location>
        <begin position="477"/>
        <end position="504"/>
    </location>
</feature>
<dbReference type="FunFam" id="3.30.160.60:FF:000256">
    <property type="entry name" value="PLAG1 like zinc finger 2"/>
    <property type="match status" value="1"/>
</dbReference>
<evidence type="ECO:0000259" key="17">
    <source>
        <dbReference type="PROSITE" id="PS50157"/>
    </source>
</evidence>
<keyword evidence="10" id="KW-0804">Transcription</keyword>
<dbReference type="Pfam" id="PF21549">
    <property type="entry name" value="PRDM2_PR"/>
    <property type="match status" value="1"/>
</dbReference>
<dbReference type="GO" id="GO:0003700">
    <property type="term" value="F:DNA-binding transcription factor activity"/>
    <property type="evidence" value="ECO:0007669"/>
    <property type="project" value="UniProtKB-ARBA"/>
</dbReference>
<dbReference type="InterPro" id="IPR001214">
    <property type="entry name" value="SET_dom"/>
</dbReference>
<dbReference type="InterPro" id="IPR013087">
    <property type="entry name" value="Znf_C2H2_type"/>
</dbReference>
<dbReference type="GO" id="GO:0043565">
    <property type="term" value="F:sequence-specific DNA binding"/>
    <property type="evidence" value="ECO:0007669"/>
    <property type="project" value="UniProtKB-ARBA"/>
</dbReference>
<feature type="domain" description="C2H2-type" evidence="17">
    <location>
        <begin position="390"/>
        <end position="417"/>
    </location>
</feature>
<dbReference type="Gene3D" id="3.30.160.60">
    <property type="entry name" value="Classic Zinc Finger"/>
    <property type="match status" value="5"/>
</dbReference>
<dbReference type="GO" id="GO:0008270">
    <property type="term" value="F:zinc ion binding"/>
    <property type="evidence" value="ECO:0007669"/>
    <property type="project" value="UniProtKB-KW"/>
</dbReference>
<dbReference type="EMBL" id="JADDUC010000001">
    <property type="protein sequence ID" value="KAG0137210.1"/>
    <property type="molecule type" value="Genomic_DNA"/>
</dbReference>
<feature type="domain" description="C2H2-type" evidence="17">
    <location>
        <begin position="418"/>
        <end position="447"/>
    </location>
</feature>
<evidence type="ECO:0000256" key="5">
    <source>
        <dbReference type="ARBA" id="ARBA00022771"/>
    </source>
</evidence>
<dbReference type="Proteomes" id="UP000618051">
    <property type="component" value="Unassembled WGS sequence"/>
</dbReference>
<evidence type="ECO:0000313" key="19">
    <source>
        <dbReference type="EMBL" id="KAG0137210.1"/>
    </source>
</evidence>
<keyword evidence="8" id="KW-0238">DNA-binding</keyword>
<gene>
    <name evidence="19" type="ORF">IHE44_000048</name>
    <name evidence="20" type="ORF">IHE44_0009324</name>
</gene>
<dbReference type="InterPro" id="IPR050331">
    <property type="entry name" value="Zinc_finger"/>
</dbReference>
<name>A0A835P4E5_9PASS</name>
<evidence type="ECO:0000256" key="6">
    <source>
        <dbReference type="ARBA" id="ARBA00022833"/>
    </source>
</evidence>
<reference evidence="19" key="1">
    <citation type="submission" date="2020-10" db="EMBL/GenBank/DDBJ databases">
        <title>Feather gene expression reveals the developmental basis of iridescence in African starlings.</title>
        <authorList>
            <person name="Rubenstein D.R."/>
        </authorList>
    </citation>
    <scope>NUCLEOTIDE SEQUENCE</scope>
    <source>
        <strain evidence="19">SS15</strain>
        <tissue evidence="19">Liver</tissue>
    </source>
</reference>
<feature type="domain" description="C2H2-type" evidence="17">
    <location>
        <begin position="278"/>
        <end position="300"/>
    </location>
</feature>
<evidence type="ECO:0000256" key="11">
    <source>
        <dbReference type="ARBA" id="ARBA00023242"/>
    </source>
</evidence>
<dbReference type="PROSITE" id="PS50280">
    <property type="entry name" value="SET"/>
    <property type="match status" value="1"/>
</dbReference>
<keyword evidence="5 16" id="KW-0863">Zinc-finger</keyword>
<keyword evidence="21" id="KW-1185">Reference proteome</keyword>
<reference evidence="20 21" key="2">
    <citation type="journal article" date="2021" name="J. Hered.">
        <title>Feather Gene Expression Elucidates the Developmental Basis of Plumage Iridescence in African Starlings.</title>
        <authorList>
            <person name="Rubenstein D.R."/>
            <person name="Corvelo A."/>
            <person name="MacManes M.D."/>
            <person name="Maia R."/>
            <person name="Narzisi G."/>
            <person name="Rousaki A."/>
            <person name="Vandenabeele P."/>
            <person name="Shawkey M.D."/>
            <person name="Solomon J."/>
        </authorList>
    </citation>
    <scope>NUCLEOTIDE SEQUENCE [LARGE SCALE GENOMIC DNA]</scope>
    <source>
        <strain evidence="20">SS15</strain>
    </source>
</reference>
<keyword evidence="4" id="KW-0677">Repeat</keyword>
<dbReference type="EMBL" id="JADDUC020000003">
    <property type="protein sequence ID" value="KAI1240877.1"/>
    <property type="molecule type" value="Genomic_DNA"/>
</dbReference>
<dbReference type="Gene3D" id="2.170.270.10">
    <property type="entry name" value="SET domain"/>
    <property type="match status" value="1"/>
</dbReference>
<feature type="domain" description="SET" evidence="18">
    <location>
        <begin position="122"/>
        <end position="244"/>
    </location>
</feature>
<organism evidence="19">
    <name type="scientific">Lamprotornis superbus</name>
    <dbReference type="NCBI Taxonomy" id="245042"/>
    <lineage>
        <taxon>Eukaryota</taxon>
        <taxon>Metazoa</taxon>
        <taxon>Chordata</taxon>
        <taxon>Craniata</taxon>
        <taxon>Vertebrata</taxon>
        <taxon>Euteleostomi</taxon>
        <taxon>Archelosauria</taxon>
        <taxon>Archosauria</taxon>
        <taxon>Dinosauria</taxon>
        <taxon>Saurischia</taxon>
        <taxon>Theropoda</taxon>
        <taxon>Coelurosauria</taxon>
        <taxon>Aves</taxon>
        <taxon>Neognathae</taxon>
        <taxon>Neoaves</taxon>
        <taxon>Telluraves</taxon>
        <taxon>Australaves</taxon>
        <taxon>Passeriformes</taxon>
        <taxon>Sturnidae</taxon>
        <taxon>Lamprotornis</taxon>
    </lineage>
</organism>
<dbReference type="FunFam" id="3.30.160.60:FF:000600">
    <property type="entry name" value="PLAG1 like zinc finger 2"/>
    <property type="match status" value="1"/>
</dbReference>
<evidence type="ECO:0000256" key="2">
    <source>
        <dbReference type="ARBA" id="ARBA00006991"/>
    </source>
</evidence>
<dbReference type="Pfam" id="PF00096">
    <property type="entry name" value="zf-C2H2"/>
    <property type="match status" value="2"/>
</dbReference>